<comment type="caution">
    <text evidence="1">The sequence shown here is derived from an EMBL/GenBank/DDBJ whole genome shotgun (WGS) entry which is preliminary data.</text>
</comment>
<dbReference type="RefSeq" id="WP_203666866.1">
    <property type="nucleotide sequence ID" value="NZ_BONO01000001.1"/>
</dbReference>
<reference evidence="1" key="1">
    <citation type="submission" date="2021-01" db="EMBL/GenBank/DDBJ databases">
        <title>Whole genome shotgun sequence of Cellulomonas pakistanensis NBRC 110800.</title>
        <authorList>
            <person name="Komaki H."/>
            <person name="Tamura T."/>
        </authorList>
    </citation>
    <scope>NUCLEOTIDE SEQUENCE</scope>
    <source>
        <strain evidence="1">NBRC 110800</strain>
    </source>
</reference>
<accession>A0A919P8H5</accession>
<keyword evidence="2" id="KW-1185">Reference proteome</keyword>
<evidence type="ECO:0000313" key="1">
    <source>
        <dbReference type="EMBL" id="GIG34831.1"/>
    </source>
</evidence>
<name>A0A919P8H5_9CELL</name>
<dbReference type="Proteomes" id="UP000642125">
    <property type="component" value="Unassembled WGS sequence"/>
</dbReference>
<dbReference type="Pfam" id="PF13376">
    <property type="entry name" value="OmdA"/>
    <property type="match status" value="1"/>
</dbReference>
<proteinExistence type="predicted"/>
<sequence length="190" mass="20993">MTDPAPADDLLVVPDAAAWRAWLDTHEDETAGVWLVLAKKGTVDPTSLTYAEALDEALCSGWIDGQKRSRDEATFLQRFTPRRRRSIWSQRNVEHVARLVADGRMRPRGHAEVELARTDGRWDRAYAGSATAEVPEDLLAALDAVPGARAAFDALDKQRRYSVLHPLMTAPSLAVRAQRVARAVRGLVEG</sequence>
<organism evidence="1 2">
    <name type="scientific">Cellulomonas pakistanensis</name>
    <dbReference type="NCBI Taxonomy" id="992287"/>
    <lineage>
        <taxon>Bacteria</taxon>
        <taxon>Bacillati</taxon>
        <taxon>Actinomycetota</taxon>
        <taxon>Actinomycetes</taxon>
        <taxon>Micrococcales</taxon>
        <taxon>Cellulomonadaceae</taxon>
        <taxon>Cellulomonas</taxon>
    </lineage>
</organism>
<dbReference type="EMBL" id="BONO01000001">
    <property type="protein sequence ID" value="GIG34831.1"/>
    <property type="molecule type" value="Genomic_DNA"/>
</dbReference>
<evidence type="ECO:0000313" key="2">
    <source>
        <dbReference type="Proteomes" id="UP000642125"/>
    </source>
</evidence>
<gene>
    <name evidence="1" type="ORF">Cpa01nite_02120</name>
</gene>
<protein>
    <recommendedName>
        <fullName evidence="3">OmdA domain containing protein</fullName>
    </recommendedName>
</protein>
<evidence type="ECO:0008006" key="3">
    <source>
        <dbReference type="Google" id="ProtNLM"/>
    </source>
</evidence>
<dbReference type="AlphaFoldDB" id="A0A919P8H5"/>